<dbReference type="PANTHER" id="PTHR43498:SF1">
    <property type="entry name" value="COB--COM HETERODISULFIDE REDUCTASE IRON-SULFUR SUBUNIT A"/>
    <property type="match status" value="1"/>
</dbReference>
<dbReference type="GO" id="GO:0016491">
    <property type="term" value="F:oxidoreductase activity"/>
    <property type="evidence" value="ECO:0007669"/>
    <property type="project" value="UniProtKB-KW"/>
</dbReference>
<evidence type="ECO:0000256" key="2">
    <source>
        <dbReference type="ARBA" id="ARBA00022723"/>
    </source>
</evidence>
<dbReference type="Pfam" id="PF12831">
    <property type="entry name" value="FAD_oxidored"/>
    <property type="match status" value="2"/>
</dbReference>
<keyword evidence="1" id="KW-0004">4Fe-4S</keyword>
<sequence>MTYYELRDNQCCAYPCPIPEADESVDLVVVGMGSAGAFCALSAAQEGLSVLGLERGSCCGGMSVQGAVNGYYNGYPGGAFEEIDASVQEVLGTVYRPFLNHPDAKKLRMEQKLLSAGVKIEYHTVVLGIYADGQRVMGVRALCNGSKREIRCQFLSDSTSDGHLLRILGIRGWFGRTTDGTAQPFSSVRVYRRTDGKLGRTNDDSGYINPYEDAEFSSRVLKANAKHTEDAVGSEERLLYLAPQIGMREGMRFEGEETVTLQDVLEEKLYPHTLCCAYSDIDRHGQDRAFDGRVYQDWYVLSNLSTVTMKIRLPLEILIPKGWKRLVSVSRCLALDEYVSAAVRMNRDMYRLGESAGVAIAMAVQGGVESVQQIDIEELHRKLKSRGCFDPRPEQLRGFVDPKADPPYQPVEWLEDWEAICRELATDCPGVGIWSCRRLGAAKVGDDLARLIQETEDTELRYNAAIALGVLGDRRSLPVLRELVKGRKAYFYEDCRRSNQLRSVIAICLCGRFGDPEIVPELTAILSPEEYERPMYHQYLAPDYKYSITDHLNMVYYQHFSFALAALAQIADQNPDLRGPLSETVKSALADGRYRRRMTADPPDSSYDLIVRALGEFADKAF</sequence>
<dbReference type="SUPFAM" id="SSF48371">
    <property type="entry name" value="ARM repeat"/>
    <property type="match status" value="1"/>
</dbReference>
<dbReference type="AlphaFoldDB" id="A0A926DR30"/>
<dbReference type="Gene3D" id="1.25.10.10">
    <property type="entry name" value="Leucine-rich Repeat Variant"/>
    <property type="match status" value="1"/>
</dbReference>
<keyword evidence="2" id="KW-0479">Metal-binding</keyword>
<dbReference type="InterPro" id="IPR004155">
    <property type="entry name" value="PBS_lyase_HEAT"/>
</dbReference>
<dbReference type="RefSeq" id="WP_177719094.1">
    <property type="nucleotide sequence ID" value="NZ_JACRSQ010000002.1"/>
</dbReference>
<dbReference type="SUPFAM" id="SSF51905">
    <property type="entry name" value="FAD/NAD(P)-binding domain"/>
    <property type="match status" value="1"/>
</dbReference>
<evidence type="ECO:0000256" key="3">
    <source>
        <dbReference type="ARBA" id="ARBA00023002"/>
    </source>
</evidence>
<dbReference type="InterPro" id="IPR039650">
    <property type="entry name" value="HdrA-like"/>
</dbReference>
<keyword evidence="7" id="KW-1185">Reference proteome</keyword>
<comment type="caution">
    <text evidence="6">The sequence shown here is derived from an EMBL/GenBank/DDBJ whole genome shotgun (WGS) entry which is preliminary data.</text>
</comment>
<evidence type="ECO:0000256" key="1">
    <source>
        <dbReference type="ARBA" id="ARBA00022485"/>
    </source>
</evidence>
<dbReference type="InterPro" id="IPR016024">
    <property type="entry name" value="ARM-type_fold"/>
</dbReference>
<proteinExistence type="predicted"/>
<dbReference type="EMBL" id="JACRSQ010000002">
    <property type="protein sequence ID" value="MBC8542247.1"/>
    <property type="molecule type" value="Genomic_DNA"/>
</dbReference>
<dbReference type="Proteomes" id="UP000657006">
    <property type="component" value="Unassembled WGS sequence"/>
</dbReference>
<dbReference type="Pfam" id="PF03130">
    <property type="entry name" value="HEAT_PBS"/>
    <property type="match status" value="1"/>
</dbReference>
<evidence type="ECO:0000256" key="5">
    <source>
        <dbReference type="ARBA" id="ARBA00023014"/>
    </source>
</evidence>
<dbReference type="SMART" id="SM00567">
    <property type="entry name" value="EZ_HEAT"/>
    <property type="match status" value="2"/>
</dbReference>
<protein>
    <submittedName>
        <fullName evidence="6">FAD-dependent oxidoreductase</fullName>
    </submittedName>
</protein>
<dbReference type="PRINTS" id="PR00411">
    <property type="entry name" value="PNDRDTASEI"/>
</dbReference>
<organism evidence="6 7">
    <name type="scientific">Bianquea renquensis</name>
    <dbReference type="NCBI Taxonomy" id="2763661"/>
    <lineage>
        <taxon>Bacteria</taxon>
        <taxon>Bacillati</taxon>
        <taxon>Bacillota</taxon>
        <taxon>Clostridia</taxon>
        <taxon>Eubacteriales</taxon>
        <taxon>Bianqueaceae</taxon>
        <taxon>Bianquea</taxon>
    </lineage>
</organism>
<evidence type="ECO:0000256" key="4">
    <source>
        <dbReference type="ARBA" id="ARBA00023004"/>
    </source>
</evidence>
<dbReference type="GO" id="GO:0051539">
    <property type="term" value="F:4 iron, 4 sulfur cluster binding"/>
    <property type="evidence" value="ECO:0007669"/>
    <property type="project" value="UniProtKB-KW"/>
</dbReference>
<name>A0A926DR30_9FIRM</name>
<keyword evidence="4" id="KW-0408">Iron</keyword>
<gene>
    <name evidence="6" type="ORF">H8730_01600</name>
</gene>
<dbReference type="Gene3D" id="3.50.50.60">
    <property type="entry name" value="FAD/NAD(P)-binding domain"/>
    <property type="match status" value="1"/>
</dbReference>
<reference evidence="6" key="1">
    <citation type="submission" date="2020-08" db="EMBL/GenBank/DDBJ databases">
        <title>Genome public.</title>
        <authorList>
            <person name="Liu C."/>
            <person name="Sun Q."/>
        </authorList>
    </citation>
    <scope>NUCLEOTIDE SEQUENCE</scope>
    <source>
        <strain evidence="6">NSJ-32</strain>
    </source>
</reference>
<keyword evidence="5" id="KW-0411">Iron-sulfur</keyword>
<dbReference type="InterPro" id="IPR036188">
    <property type="entry name" value="FAD/NAD-bd_sf"/>
</dbReference>
<dbReference type="InterPro" id="IPR011989">
    <property type="entry name" value="ARM-like"/>
</dbReference>
<dbReference type="PANTHER" id="PTHR43498">
    <property type="entry name" value="FERREDOXIN:COB-COM HETERODISULFIDE REDUCTASE SUBUNIT A"/>
    <property type="match status" value="1"/>
</dbReference>
<keyword evidence="3" id="KW-0560">Oxidoreductase</keyword>
<dbReference type="GO" id="GO:0046872">
    <property type="term" value="F:metal ion binding"/>
    <property type="evidence" value="ECO:0007669"/>
    <property type="project" value="UniProtKB-KW"/>
</dbReference>
<accession>A0A926DR30</accession>
<evidence type="ECO:0000313" key="7">
    <source>
        <dbReference type="Proteomes" id="UP000657006"/>
    </source>
</evidence>
<evidence type="ECO:0000313" key="6">
    <source>
        <dbReference type="EMBL" id="MBC8542247.1"/>
    </source>
</evidence>